<evidence type="ECO:0000313" key="9">
    <source>
        <dbReference type="EMBL" id="KAK4882111.1"/>
    </source>
</evidence>
<evidence type="ECO:0000256" key="2">
    <source>
        <dbReference type="ARBA" id="ARBA00004123"/>
    </source>
</evidence>
<evidence type="ECO:0000256" key="1">
    <source>
        <dbReference type="ARBA" id="ARBA00001968"/>
    </source>
</evidence>
<evidence type="ECO:0000256" key="5">
    <source>
        <dbReference type="ARBA" id="ARBA00022723"/>
    </source>
</evidence>
<dbReference type="InterPro" id="IPR027806">
    <property type="entry name" value="HARBI1_dom"/>
</dbReference>
<accession>A0AAN7PJU6</accession>
<dbReference type="EMBL" id="JARPUR010000002">
    <property type="protein sequence ID" value="KAK4882111.1"/>
    <property type="molecule type" value="Genomic_DNA"/>
</dbReference>
<dbReference type="GO" id="GO:0004518">
    <property type="term" value="F:nuclease activity"/>
    <property type="evidence" value="ECO:0007669"/>
    <property type="project" value="UniProtKB-KW"/>
</dbReference>
<comment type="subcellular location">
    <subcellularLocation>
        <location evidence="2">Nucleus</location>
    </subcellularLocation>
</comment>
<sequence length="383" mass="45118">MDNQLLFYLFDELVMNQNTVLLEALQNLSTPSPMILSFLSKLREEHFRVDPEDVWLDLYTDIVFFQLFRMKKETFRDLLTEIIENDSYSIIKKRYRGGHYPIQPERGLLVFLWYMSKPDSLHSIGDRFNIVPSSVMQIVNAFLYIINFKLRCKYITWPKSEEEFNNIKQQFRHYPGVVGAIDGTKINIKVPKTQHDSYVDRYHNHSITVIAVCTAHNIVTYLFTGFPGSAHDSRVFSYSLMARHIEEHGPAKYFPNRDDHLLGDSAFPLKEWMITPYRDNPNITRDQRRHNYLLSADRVAIEHTFGLVKGRWRRLFFINTYSVSKAVEIANAAFILHNLCYMHGDEWPDPYEEENEEAAFVQNRADRFLGEDKRNRICAILNQ</sequence>
<dbReference type="Pfam" id="PF13359">
    <property type="entry name" value="DDE_Tnp_4"/>
    <property type="match status" value="1"/>
</dbReference>
<protein>
    <recommendedName>
        <fullName evidence="8">DDE Tnp4 domain-containing protein</fullName>
    </recommendedName>
</protein>
<comment type="caution">
    <text evidence="9">The sequence shown here is derived from an EMBL/GenBank/DDBJ whole genome shotgun (WGS) entry which is preliminary data.</text>
</comment>
<gene>
    <name evidence="9" type="ORF">RN001_005430</name>
</gene>
<dbReference type="Proteomes" id="UP001353858">
    <property type="component" value="Unassembled WGS sequence"/>
</dbReference>
<dbReference type="GO" id="GO:0046872">
    <property type="term" value="F:metal ion binding"/>
    <property type="evidence" value="ECO:0007669"/>
    <property type="project" value="UniProtKB-KW"/>
</dbReference>
<proteinExistence type="inferred from homology"/>
<keyword evidence="6" id="KW-0378">Hydrolase</keyword>
<reference evidence="10" key="1">
    <citation type="submission" date="2023-01" db="EMBL/GenBank/DDBJ databases">
        <title>Key to firefly adult light organ development and bioluminescence: homeobox transcription factors regulate luciferase expression and transportation to peroxisome.</title>
        <authorList>
            <person name="Fu X."/>
        </authorList>
    </citation>
    <scope>NUCLEOTIDE SEQUENCE [LARGE SCALE GENOMIC DNA]</scope>
</reference>
<evidence type="ECO:0000256" key="3">
    <source>
        <dbReference type="ARBA" id="ARBA00006958"/>
    </source>
</evidence>
<organism evidence="9 10">
    <name type="scientific">Aquatica leii</name>
    <dbReference type="NCBI Taxonomy" id="1421715"/>
    <lineage>
        <taxon>Eukaryota</taxon>
        <taxon>Metazoa</taxon>
        <taxon>Ecdysozoa</taxon>
        <taxon>Arthropoda</taxon>
        <taxon>Hexapoda</taxon>
        <taxon>Insecta</taxon>
        <taxon>Pterygota</taxon>
        <taxon>Neoptera</taxon>
        <taxon>Endopterygota</taxon>
        <taxon>Coleoptera</taxon>
        <taxon>Polyphaga</taxon>
        <taxon>Elateriformia</taxon>
        <taxon>Elateroidea</taxon>
        <taxon>Lampyridae</taxon>
        <taxon>Luciolinae</taxon>
        <taxon>Aquatica</taxon>
    </lineage>
</organism>
<evidence type="ECO:0000256" key="6">
    <source>
        <dbReference type="ARBA" id="ARBA00022801"/>
    </source>
</evidence>
<dbReference type="GO" id="GO:0005634">
    <property type="term" value="C:nucleus"/>
    <property type="evidence" value="ECO:0007669"/>
    <property type="project" value="UniProtKB-SubCell"/>
</dbReference>
<keyword evidence="4" id="KW-0540">Nuclease</keyword>
<dbReference type="AlphaFoldDB" id="A0AAN7PJU6"/>
<keyword evidence="7" id="KW-0539">Nucleus</keyword>
<evidence type="ECO:0000256" key="4">
    <source>
        <dbReference type="ARBA" id="ARBA00022722"/>
    </source>
</evidence>
<keyword evidence="10" id="KW-1185">Reference proteome</keyword>
<evidence type="ECO:0000256" key="7">
    <source>
        <dbReference type="ARBA" id="ARBA00023242"/>
    </source>
</evidence>
<keyword evidence="5" id="KW-0479">Metal-binding</keyword>
<feature type="domain" description="DDE Tnp4" evidence="8">
    <location>
        <begin position="181"/>
        <end position="338"/>
    </location>
</feature>
<dbReference type="PANTHER" id="PTHR22930:SF85">
    <property type="entry name" value="GH03217P-RELATED"/>
    <property type="match status" value="1"/>
</dbReference>
<evidence type="ECO:0000259" key="8">
    <source>
        <dbReference type="Pfam" id="PF13359"/>
    </source>
</evidence>
<dbReference type="PANTHER" id="PTHR22930">
    <property type="match status" value="1"/>
</dbReference>
<dbReference type="GO" id="GO:0016787">
    <property type="term" value="F:hydrolase activity"/>
    <property type="evidence" value="ECO:0007669"/>
    <property type="project" value="UniProtKB-KW"/>
</dbReference>
<name>A0AAN7PJU6_9COLE</name>
<comment type="cofactor">
    <cofactor evidence="1">
        <name>a divalent metal cation</name>
        <dbReference type="ChEBI" id="CHEBI:60240"/>
    </cofactor>
</comment>
<evidence type="ECO:0000313" key="10">
    <source>
        <dbReference type="Proteomes" id="UP001353858"/>
    </source>
</evidence>
<comment type="similarity">
    <text evidence="3">Belongs to the HARBI1 family.</text>
</comment>
<dbReference type="InterPro" id="IPR045249">
    <property type="entry name" value="HARBI1-like"/>
</dbReference>